<dbReference type="Proteomes" id="UP000623842">
    <property type="component" value="Unassembled WGS sequence"/>
</dbReference>
<dbReference type="AlphaFoldDB" id="A0A919BSZ2"/>
<gene>
    <name evidence="1" type="ORF">GCM10017161_41880</name>
</gene>
<proteinExistence type="predicted"/>
<evidence type="ECO:0000313" key="2">
    <source>
        <dbReference type="Proteomes" id="UP000623842"/>
    </source>
</evidence>
<dbReference type="RefSeq" id="WP_229854897.1">
    <property type="nucleotide sequence ID" value="NZ_BNCK01000016.1"/>
</dbReference>
<accession>A0A919BSZ2</accession>
<comment type="caution">
    <text evidence="1">The sequence shown here is derived from an EMBL/GenBank/DDBJ whole genome shotgun (WGS) entry which is preliminary data.</text>
</comment>
<reference evidence="1" key="1">
    <citation type="journal article" date="2014" name="Int. J. Syst. Evol. Microbiol.">
        <title>Complete genome sequence of Corynebacterium casei LMG S-19264T (=DSM 44701T), isolated from a smear-ripened cheese.</title>
        <authorList>
            <consortium name="US DOE Joint Genome Institute (JGI-PGF)"/>
            <person name="Walter F."/>
            <person name="Albersmeier A."/>
            <person name="Kalinowski J."/>
            <person name="Ruckert C."/>
        </authorList>
    </citation>
    <scope>NUCLEOTIDE SEQUENCE</scope>
    <source>
        <strain evidence="1">KCTC 42731</strain>
    </source>
</reference>
<name>A0A919BSZ2_9GAMM</name>
<organism evidence="1 2">
    <name type="scientific">Thalassotalea marina</name>
    <dbReference type="NCBI Taxonomy" id="1673741"/>
    <lineage>
        <taxon>Bacteria</taxon>
        <taxon>Pseudomonadati</taxon>
        <taxon>Pseudomonadota</taxon>
        <taxon>Gammaproteobacteria</taxon>
        <taxon>Alteromonadales</taxon>
        <taxon>Colwelliaceae</taxon>
        <taxon>Thalassotalea</taxon>
    </lineage>
</organism>
<reference evidence="1" key="2">
    <citation type="submission" date="2020-09" db="EMBL/GenBank/DDBJ databases">
        <authorList>
            <person name="Sun Q."/>
            <person name="Kim S."/>
        </authorList>
    </citation>
    <scope>NUCLEOTIDE SEQUENCE</scope>
    <source>
        <strain evidence="1">KCTC 42731</strain>
    </source>
</reference>
<keyword evidence="2" id="KW-1185">Reference proteome</keyword>
<evidence type="ECO:0000313" key="1">
    <source>
        <dbReference type="EMBL" id="GHG07776.1"/>
    </source>
</evidence>
<dbReference type="EMBL" id="BNCK01000016">
    <property type="protein sequence ID" value="GHG07776.1"/>
    <property type="molecule type" value="Genomic_DNA"/>
</dbReference>
<sequence length="134" mass="15089">MTGRNKTLFQQIVNSKGWTFDDVGERWNVGERQMSRIAKSASQRDLDAANGLPNRLEANMSELANYLGITDEQLEELDLEIQGDYGSSGEMLYSYYFEVPEHAPSDVLEITGWKVGQVINSIPLSVFPEEPDLD</sequence>
<protein>
    <submittedName>
        <fullName evidence="1">Uncharacterized protein</fullName>
    </submittedName>
</protein>